<dbReference type="Pfam" id="PF04749">
    <property type="entry name" value="PLAC8"/>
    <property type="match status" value="1"/>
</dbReference>
<dbReference type="AlphaFoldDB" id="A0A3M7KSS3"/>
<dbReference type="PANTHER" id="PTHR43215">
    <property type="entry name" value="RADIAL SPOKE HEAD 1 HOMOLOG"/>
    <property type="match status" value="1"/>
</dbReference>
<keyword evidence="4" id="KW-0472">Membrane</keyword>
<dbReference type="GO" id="GO:0016020">
    <property type="term" value="C:membrane"/>
    <property type="evidence" value="ECO:0007669"/>
    <property type="project" value="UniProtKB-ARBA"/>
</dbReference>
<dbReference type="Pfam" id="PF02493">
    <property type="entry name" value="MORN"/>
    <property type="match status" value="12"/>
</dbReference>
<proteinExistence type="predicted"/>
<evidence type="ECO:0000256" key="1">
    <source>
        <dbReference type="ARBA" id="ARBA00022737"/>
    </source>
</evidence>
<keyword evidence="1" id="KW-0677">Repeat</keyword>
<dbReference type="EMBL" id="QOKY01000202">
    <property type="protein sequence ID" value="RMZ52904.1"/>
    <property type="molecule type" value="Genomic_DNA"/>
</dbReference>
<feature type="repeat" description="Filamin" evidence="2">
    <location>
        <begin position="856"/>
        <end position="962"/>
    </location>
</feature>
<dbReference type="InterPro" id="IPR014756">
    <property type="entry name" value="Ig_E-set"/>
</dbReference>
<reference evidence="6" key="1">
    <citation type="journal article" date="2018" name="Algal Res.">
        <title>Characterization of plant carbon substrate utilization by Auxenochlorella protothecoides.</title>
        <authorList>
            <person name="Vogler B.W."/>
            <person name="Starkenburg S.R."/>
            <person name="Sudasinghe N."/>
            <person name="Schambach J.Y."/>
            <person name="Rollin J.A."/>
            <person name="Pattathil S."/>
            <person name="Barry A.N."/>
        </authorList>
    </citation>
    <scope>NUCLEOTIDE SEQUENCE [LARGE SCALE GENOMIC DNA]</scope>
    <source>
        <strain evidence="6">UTEX 25</strain>
    </source>
</reference>
<evidence type="ECO:0000256" key="4">
    <source>
        <dbReference type="SAM" id="Phobius"/>
    </source>
</evidence>
<dbReference type="NCBIfam" id="TIGR01571">
    <property type="entry name" value="A_thal_Cys_rich"/>
    <property type="match status" value="1"/>
</dbReference>
<dbReference type="SMART" id="SM00557">
    <property type="entry name" value="IG_FLMN"/>
    <property type="match status" value="2"/>
</dbReference>
<dbReference type="PANTHER" id="PTHR43215:SF14">
    <property type="entry name" value="RADIAL SPOKE HEAD 1 HOMOLOG"/>
    <property type="match status" value="1"/>
</dbReference>
<feature type="transmembrane region" description="Helical" evidence="4">
    <location>
        <begin position="122"/>
        <end position="142"/>
    </location>
</feature>
<dbReference type="SUPFAM" id="SSF82185">
    <property type="entry name" value="Histone H3 K4-specific methyltransferase SET7/9 N-terminal domain"/>
    <property type="match status" value="3"/>
</dbReference>
<comment type="caution">
    <text evidence="5">The sequence shown here is derived from an EMBL/GenBank/DDBJ whole genome shotgun (WGS) entry which is preliminary data.</text>
</comment>
<dbReference type="Proteomes" id="UP000279271">
    <property type="component" value="Unassembled WGS sequence"/>
</dbReference>
<dbReference type="GO" id="GO:0005634">
    <property type="term" value="C:nucleus"/>
    <property type="evidence" value="ECO:0007669"/>
    <property type="project" value="TreeGrafter"/>
</dbReference>
<dbReference type="InterPro" id="IPR013783">
    <property type="entry name" value="Ig-like_fold"/>
</dbReference>
<evidence type="ECO:0000256" key="3">
    <source>
        <dbReference type="SAM" id="MobiDB-lite"/>
    </source>
</evidence>
<dbReference type="SUPFAM" id="SSF81296">
    <property type="entry name" value="E set domains"/>
    <property type="match status" value="2"/>
</dbReference>
<dbReference type="Gene3D" id="2.60.40.10">
    <property type="entry name" value="Immunoglobulins"/>
    <property type="match status" value="2"/>
</dbReference>
<evidence type="ECO:0000313" key="5">
    <source>
        <dbReference type="EMBL" id="RMZ52904.1"/>
    </source>
</evidence>
<dbReference type="PROSITE" id="PS50194">
    <property type="entry name" value="FILAMIN_REPEAT"/>
    <property type="match status" value="2"/>
</dbReference>
<dbReference type="Pfam" id="PF00630">
    <property type="entry name" value="Filamin"/>
    <property type="match status" value="2"/>
</dbReference>
<protein>
    <recommendedName>
        <fullName evidence="7">Radial spoke head 10-like protein B</fullName>
    </recommendedName>
</protein>
<sequence>MAQAPTRHSDFRDHRPLPLSEIYELYSEVVNEGRWTNGLLEMWFWKNKTAKSSVHIPCWDSFKWNPLAWRGACMGRTCEECYWTGLRQTRWARAVYAANLGREYVFPYQNIGHKSYKSDIKALCWMYCLMSCVFSCGIGQIFSFCGNVLFNFGAFYSCHAREKMRRRYKLPSTFGLPPGIDDFLVHFLCFYCASHQELRELAVRGVDGPGMHILDVLPNSFAGAEGANEAIREREELVNKMTAHPPKFFKSRVKRNPLVLSTVVEVAKETALRAKQGVTDDAGSTATSATSAAPLGWISYPAGAPSTQTMSRDEVDVEQADLLHGPDGKPDWQALGTELHAALPPLQRAWSADMVSFKDITDDSSAPLDLAKEVEKLRLQVYMSEMGVAVTPEPNPDMSETIAAGFQSPQDFEVRETSVSYVNGDTYKVTRCSALLGKAWHHWVALGEMLGPLRHGKGDHTCSSGDRYVGHWRYDKRDGRGRLVLASGITYEGDWVDDKAQGSGTCTYVDGAVYEGEWREDLREGWGAHIFKGGARYEGEWAADKMHGRGVMVFEDGSTFEGEWQAGERVKGKLAARDGSWEYAGGWKNELQHGSGVLYKHGAFKYMGEWEAGEQCGEGKCLYADGGKYDGEWRAGLRHGKGSYSHGAYKYNGHWVEDRQDGAGMCTNEAGDKYIGMFKAGKQHGKGRCVYADGSKYEGDWEDGQRSGKGVCIYANGDKFQGEWLRDARHGRGVCKFADGTRFKGEWEADAWVQSAAAPSRCRVAGAGVTHATAGVEASFVIQARDEDGNRRLEGGDDFSAALYSPHAVVTGSVRDLGDGSYAVAYVATVAGVYELHVTAGQEHVAASPYPLRVDSGPPCPRRSAATGEGRGRAVTGRPARFSVLLHDAHGNRCGAGAPATGVPLETELTGPGPAPPAVRVAWDEAAGRYDCEYCLTSPGLYRLHLASGGVPLPGAPFSVRCVVAGEDAEVEESRAGPGAQAQDCAGQGLESAARPVQDLTTRWEEIARAAYLLDGDAAGWDSDGEAAVQRTPEDEYIKAHPDVPVVENLEDIWQVSKLQAERKEKEEREKQARLKEIQSKLGETFGEAQRPAPEEIRAAVQEIFAAEARLEAASSTAAQAGGCGPLPPRRPIKLSKAQLHAAAATLDDLDDV</sequence>
<feature type="repeat" description="Filamin" evidence="2">
    <location>
        <begin position="754"/>
        <end position="854"/>
    </location>
</feature>
<evidence type="ECO:0008006" key="7">
    <source>
        <dbReference type="Google" id="ProtNLM"/>
    </source>
</evidence>
<name>A0A3M7KSS3_AUXPR</name>
<dbReference type="InterPro" id="IPR003409">
    <property type="entry name" value="MORN"/>
</dbReference>
<keyword evidence="4" id="KW-0812">Transmembrane</keyword>
<feature type="region of interest" description="Disordered" evidence="3">
    <location>
        <begin position="850"/>
        <end position="874"/>
    </location>
</feature>
<dbReference type="GO" id="GO:0031514">
    <property type="term" value="C:motile cilium"/>
    <property type="evidence" value="ECO:0007669"/>
    <property type="project" value="TreeGrafter"/>
</dbReference>
<gene>
    <name evidence="5" type="ORF">APUTEX25_001023</name>
</gene>
<dbReference type="InterPro" id="IPR006461">
    <property type="entry name" value="PLAC_motif_containing"/>
</dbReference>
<dbReference type="SMART" id="SM00698">
    <property type="entry name" value="MORN"/>
    <property type="match status" value="11"/>
</dbReference>
<evidence type="ECO:0000256" key="2">
    <source>
        <dbReference type="PROSITE-ProRule" id="PRU00087"/>
    </source>
</evidence>
<dbReference type="Gene3D" id="2.20.110.10">
    <property type="entry name" value="Histone H3 K4-specific methyltransferase SET7/9 N-terminal domain"/>
    <property type="match status" value="5"/>
</dbReference>
<dbReference type="InterPro" id="IPR017868">
    <property type="entry name" value="Filamin/ABP280_repeat-like"/>
</dbReference>
<dbReference type="InterPro" id="IPR001298">
    <property type="entry name" value="Filamin/ABP280_rpt"/>
</dbReference>
<dbReference type="GO" id="GO:0035082">
    <property type="term" value="P:axoneme assembly"/>
    <property type="evidence" value="ECO:0007669"/>
    <property type="project" value="TreeGrafter"/>
</dbReference>
<keyword evidence="4" id="KW-1133">Transmembrane helix</keyword>
<evidence type="ECO:0000313" key="6">
    <source>
        <dbReference type="Proteomes" id="UP000279271"/>
    </source>
</evidence>
<accession>A0A3M7KSS3</accession>
<organism evidence="5 6">
    <name type="scientific">Auxenochlorella protothecoides</name>
    <name type="common">Green microalga</name>
    <name type="synonym">Chlorella protothecoides</name>
    <dbReference type="NCBI Taxonomy" id="3075"/>
    <lineage>
        <taxon>Eukaryota</taxon>
        <taxon>Viridiplantae</taxon>
        <taxon>Chlorophyta</taxon>
        <taxon>core chlorophytes</taxon>
        <taxon>Trebouxiophyceae</taxon>
        <taxon>Chlorellales</taxon>
        <taxon>Chlorellaceae</taxon>
        <taxon>Auxenochlorella</taxon>
    </lineage>
</organism>